<protein>
    <submittedName>
        <fullName evidence="2">Monovalent cation/H(+) antiporter subunit G</fullName>
    </submittedName>
</protein>
<organism evidence="2">
    <name type="scientific">Mesotoga infera</name>
    <dbReference type="NCBI Taxonomy" id="1236046"/>
    <lineage>
        <taxon>Bacteria</taxon>
        <taxon>Thermotogati</taxon>
        <taxon>Thermotogota</taxon>
        <taxon>Thermotogae</taxon>
        <taxon>Kosmotogales</taxon>
        <taxon>Kosmotogaceae</taxon>
        <taxon>Mesotoga</taxon>
    </lineage>
</organism>
<feature type="transmembrane region" description="Helical" evidence="1">
    <location>
        <begin position="6"/>
        <end position="27"/>
    </location>
</feature>
<name>A0A7C1CU27_9BACT</name>
<keyword evidence="1" id="KW-1133">Transmembrane helix</keyword>
<evidence type="ECO:0000313" key="2">
    <source>
        <dbReference type="EMBL" id="HDP78017.1"/>
    </source>
</evidence>
<gene>
    <name evidence="2" type="ORF">ENN47_07520</name>
</gene>
<dbReference type="NCBIfam" id="TIGR01300">
    <property type="entry name" value="CPA3_mnhG_phaG"/>
    <property type="match status" value="1"/>
</dbReference>
<feature type="transmembrane region" description="Helical" evidence="1">
    <location>
        <begin position="63"/>
        <end position="84"/>
    </location>
</feature>
<reference evidence="2" key="1">
    <citation type="journal article" date="2020" name="mSystems">
        <title>Genome- and Community-Level Interaction Insights into Carbon Utilization and Element Cycling Functions of Hydrothermarchaeota in Hydrothermal Sediment.</title>
        <authorList>
            <person name="Zhou Z."/>
            <person name="Liu Y."/>
            <person name="Xu W."/>
            <person name="Pan J."/>
            <person name="Luo Z.H."/>
            <person name="Li M."/>
        </authorList>
    </citation>
    <scope>NUCLEOTIDE SEQUENCE [LARGE SCALE GENOMIC DNA]</scope>
    <source>
        <strain evidence="2">SpSt-1179</strain>
    </source>
</reference>
<proteinExistence type="predicted"/>
<dbReference type="PANTHER" id="PTHR34703">
    <property type="entry name" value="ANTIPORTER SUBUNIT MNHG2-RELATED"/>
    <property type="match status" value="1"/>
</dbReference>
<accession>A0A7C1CU27</accession>
<sequence>MIILDILGYALLSIGAFFFFLGGLGMLRMPDVFNRLQAGTKATTLGSFSVILGVGLINPQWLLKTIIIVVFIAITNPVGSSVIARTALKKGITPIINQESRKEPDSLPEGGEEV</sequence>
<dbReference type="Proteomes" id="UP000886198">
    <property type="component" value="Unassembled WGS sequence"/>
</dbReference>
<dbReference type="PANTHER" id="PTHR34703:SF1">
    <property type="entry name" value="ANTIPORTER SUBUNIT MNHG2-RELATED"/>
    <property type="match status" value="1"/>
</dbReference>
<keyword evidence="1" id="KW-0472">Membrane</keyword>
<dbReference type="GO" id="GO:0015385">
    <property type="term" value="F:sodium:proton antiporter activity"/>
    <property type="evidence" value="ECO:0007669"/>
    <property type="project" value="TreeGrafter"/>
</dbReference>
<dbReference type="EMBL" id="DSBT01000210">
    <property type="protein sequence ID" value="HDP78017.1"/>
    <property type="molecule type" value="Genomic_DNA"/>
</dbReference>
<dbReference type="AlphaFoldDB" id="A0A7C1CU27"/>
<keyword evidence="1" id="KW-0812">Transmembrane</keyword>
<comment type="caution">
    <text evidence="2">The sequence shown here is derived from an EMBL/GenBank/DDBJ whole genome shotgun (WGS) entry which is preliminary data.</text>
</comment>
<dbReference type="InterPro" id="IPR005133">
    <property type="entry name" value="PhaG_MnhG_YufB"/>
</dbReference>
<dbReference type="NCBIfam" id="NF009314">
    <property type="entry name" value="PRK12674.1-2"/>
    <property type="match status" value="1"/>
</dbReference>
<dbReference type="Pfam" id="PF03334">
    <property type="entry name" value="PhaG_MnhG_YufB"/>
    <property type="match status" value="1"/>
</dbReference>
<evidence type="ECO:0000256" key="1">
    <source>
        <dbReference type="SAM" id="Phobius"/>
    </source>
</evidence>